<dbReference type="Pfam" id="PF03133">
    <property type="entry name" value="TTL"/>
    <property type="match status" value="1"/>
</dbReference>
<protein>
    <submittedName>
        <fullName evidence="4">Tubulin polyglutamylase TTLL6 isoform X1</fullName>
    </submittedName>
</protein>
<evidence type="ECO:0000313" key="4">
    <source>
        <dbReference type="EMBL" id="KAK1150692.1"/>
    </source>
</evidence>
<reference evidence="4" key="1">
    <citation type="submission" date="2022-02" db="EMBL/GenBank/DDBJ databases">
        <title>Atlantic sturgeon de novo genome assembly.</title>
        <authorList>
            <person name="Stock M."/>
            <person name="Klopp C."/>
            <person name="Guiguen Y."/>
            <person name="Cabau C."/>
            <person name="Parinello H."/>
            <person name="Santidrian Yebra-Pimentel E."/>
            <person name="Kuhl H."/>
            <person name="Dirks R.P."/>
            <person name="Guessner J."/>
            <person name="Wuertz S."/>
            <person name="Du K."/>
            <person name="Schartl M."/>
        </authorList>
    </citation>
    <scope>NUCLEOTIDE SEQUENCE</scope>
    <source>
        <strain evidence="4">STURGEONOMICS-FGT-2020</strain>
        <tissue evidence="4">Whole blood</tissue>
    </source>
</reference>
<organism evidence="4 5">
    <name type="scientific">Acipenser oxyrinchus oxyrinchus</name>
    <dbReference type="NCBI Taxonomy" id="40147"/>
    <lineage>
        <taxon>Eukaryota</taxon>
        <taxon>Metazoa</taxon>
        <taxon>Chordata</taxon>
        <taxon>Craniata</taxon>
        <taxon>Vertebrata</taxon>
        <taxon>Euteleostomi</taxon>
        <taxon>Actinopterygii</taxon>
        <taxon>Chondrostei</taxon>
        <taxon>Acipenseriformes</taxon>
        <taxon>Acipenseridae</taxon>
        <taxon>Acipenser</taxon>
    </lineage>
</organism>
<dbReference type="GO" id="GO:0000226">
    <property type="term" value="P:microtubule cytoskeleton organization"/>
    <property type="evidence" value="ECO:0007669"/>
    <property type="project" value="TreeGrafter"/>
</dbReference>
<dbReference type="GO" id="GO:0005524">
    <property type="term" value="F:ATP binding"/>
    <property type="evidence" value="ECO:0007669"/>
    <property type="project" value="UniProtKB-KW"/>
</dbReference>
<dbReference type="InterPro" id="IPR004344">
    <property type="entry name" value="TTL/TTLL_fam"/>
</dbReference>
<dbReference type="SUPFAM" id="SSF56059">
    <property type="entry name" value="Glutathione synthetase ATP-binding domain-like"/>
    <property type="match status" value="1"/>
</dbReference>
<keyword evidence="5" id="KW-1185">Reference proteome</keyword>
<evidence type="ECO:0000313" key="5">
    <source>
        <dbReference type="Proteomes" id="UP001230051"/>
    </source>
</evidence>
<dbReference type="PANTHER" id="PTHR12241:SF161">
    <property type="entry name" value="TUBULIN POLYGLUTAMYLASE TTLL6"/>
    <property type="match status" value="1"/>
</dbReference>
<dbReference type="GO" id="GO:0036064">
    <property type="term" value="C:ciliary basal body"/>
    <property type="evidence" value="ECO:0007669"/>
    <property type="project" value="TreeGrafter"/>
</dbReference>
<gene>
    <name evidence="4" type="primary">ttll6</name>
    <name evidence="4" type="ORF">AOXY_G33757</name>
</gene>
<keyword evidence="1" id="KW-0436">Ligase</keyword>
<keyword evidence="3" id="KW-0067">ATP-binding</keyword>
<dbReference type="PROSITE" id="PS51221">
    <property type="entry name" value="TTL"/>
    <property type="match status" value="1"/>
</dbReference>
<dbReference type="PANTHER" id="PTHR12241">
    <property type="entry name" value="TUBULIN POLYGLUTAMYLASE"/>
    <property type="match status" value="1"/>
</dbReference>
<dbReference type="GO" id="GO:0070740">
    <property type="term" value="F:tubulin-glutamic acid ligase activity"/>
    <property type="evidence" value="ECO:0007669"/>
    <property type="project" value="TreeGrafter"/>
</dbReference>
<dbReference type="GO" id="GO:0015631">
    <property type="term" value="F:tubulin binding"/>
    <property type="evidence" value="ECO:0007669"/>
    <property type="project" value="TreeGrafter"/>
</dbReference>
<evidence type="ECO:0000256" key="3">
    <source>
        <dbReference type="ARBA" id="ARBA00022840"/>
    </source>
</evidence>
<dbReference type="Proteomes" id="UP001230051">
    <property type="component" value="Unassembled WGS sequence"/>
</dbReference>
<accession>A0AAD8FSR7</accession>
<dbReference type="EMBL" id="JAGXEW010000057">
    <property type="protein sequence ID" value="KAK1150692.1"/>
    <property type="molecule type" value="Genomic_DNA"/>
</dbReference>
<evidence type="ECO:0000256" key="2">
    <source>
        <dbReference type="ARBA" id="ARBA00022741"/>
    </source>
</evidence>
<proteinExistence type="predicted"/>
<keyword evidence="2" id="KW-0547">Nucleotide-binding</keyword>
<sequence>MTLDQSHKLQVRKCASRCQAVWTEGGGDSDEWTVYWTDCSVSLDRVMEMKRYQKINHFPGMSEICRKDLLARNMNRMRKLFPKEYNIFPRTWCLPADYSDFSAYSRAKKHKTYICKPDSGCQGRGIFLTKSTRDIRPGEDMICQVYISKVS</sequence>
<evidence type="ECO:0000256" key="1">
    <source>
        <dbReference type="ARBA" id="ARBA00022598"/>
    </source>
</evidence>
<dbReference type="AlphaFoldDB" id="A0AAD8FSR7"/>
<comment type="caution">
    <text evidence="4">The sequence shown here is derived from an EMBL/GenBank/DDBJ whole genome shotgun (WGS) entry which is preliminary data.</text>
</comment>
<name>A0AAD8FSR7_ACIOX</name>